<reference evidence="2 3" key="1">
    <citation type="submission" date="2019-05" db="EMBL/GenBank/DDBJ databases">
        <title>Culicoidintestinum kansasii gen. nov., sp. nov. from the gastrointestinal tract of the biting midge, Culicoides sonorensis.</title>
        <authorList>
            <person name="Neupane S."/>
            <person name="Ghosh A."/>
            <person name="Gunther S."/>
            <person name="Martin K."/>
            <person name="Zurek L."/>
        </authorList>
    </citation>
    <scope>NUCLEOTIDE SEQUENCE [LARGE SCALE GENOMIC DNA]</scope>
    <source>
        <strain evidence="2 3">CS-1</strain>
    </source>
</reference>
<accession>A0A5R8QF80</accession>
<feature type="chain" id="PRO_5024335072" description="Lipoprotein" evidence="1">
    <location>
        <begin position="27"/>
        <end position="270"/>
    </location>
</feature>
<sequence length="270" mass="28626">MRKKFFALLASVSVLVLALAGCTASATPVVANSALVTALTKTNTYLLKNPTEIQGELSLNITGTGSFQGSDASISFVSNAKENTITYGGALSSETVIYVLNQLFDTNIEGAGVSFDLASFSDGFSFGDNGNFTGNYLKFDSSVLDPFYKANELYLSSAINQADFGAMLTNHITATTVNADRSESGTNTKTQTVTTITLTGNDLANLIPLTNFSADVLNQKMNINLIQNEGDSMISRIEFQLLSYNVSAVNDIFQASVDVTLAFDLTGSGV</sequence>
<evidence type="ECO:0000256" key="1">
    <source>
        <dbReference type="SAM" id="SignalP"/>
    </source>
</evidence>
<dbReference type="PROSITE" id="PS51257">
    <property type="entry name" value="PROKAR_LIPOPROTEIN"/>
    <property type="match status" value="1"/>
</dbReference>
<evidence type="ECO:0000313" key="2">
    <source>
        <dbReference type="EMBL" id="TLG76632.1"/>
    </source>
</evidence>
<proteinExistence type="predicted"/>
<gene>
    <name evidence="2" type="ORF">FEZ08_03175</name>
</gene>
<name>A0A5R8QF80_9FIRM</name>
<comment type="caution">
    <text evidence="2">The sequence shown here is derived from an EMBL/GenBank/DDBJ whole genome shotgun (WGS) entry which is preliminary data.</text>
</comment>
<organism evidence="2 3">
    <name type="scientific">Culicoidibacter larvae</name>
    <dbReference type="NCBI Taxonomy" id="2579976"/>
    <lineage>
        <taxon>Bacteria</taxon>
        <taxon>Bacillati</taxon>
        <taxon>Bacillota</taxon>
        <taxon>Culicoidibacteria</taxon>
        <taxon>Culicoidibacterales</taxon>
        <taxon>Culicoidibacteraceae</taxon>
        <taxon>Culicoidibacter</taxon>
    </lineage>
</organism>
<evidence type="ECO:0008006" key="4">
    <source>
        <dbReference type="Google" id="ProtNLM"/>
    </source>
</evidence>
<keyword evidence="3" id="KW-1185">Reference proteome</keyword>
<feature type="signal peptide" evidence="1">
    <location>
        <begin position="1"/>
        <end position="26"/>
    </location>
</feature>
<dbReference type="EMBL" id="VBWP01000002">
    <property type="protein sequence ID" value="TLG76632.1"/>
    <property type="molecule type" value="Genomic_DNA"/>
</dbReference>
<protein>
    <recommendedName>
        <fullName evidence="4">Lipoprotein</fullName>
    </recommendedName>
</protein>
<keyword evidence="1" id="KW-0732">Signal</keyword>
<dbReference type="RefSeq" id="WP_138190269.1">
    <property type="nucleotide sequence ID" value="NZ_VBWP01000002.1"/>
</dbReference>
<dbReference type="InParanoid" id="A0A5R8QF80"/>
<dbReference type="AlphaFoldDB" id="A0A5R8QF80"/>
<evidence type="ECO:0000313" key="3">
    <source>
        <dbReference type="Proteomes" id="UP000306912"/>
    </source>
</evidence>
<dbReference type="Proteomes" id="UP000306912">
    <property type="component" value="Unassembled WGS sequence"/>
</dbReference>